<dbReference type="GO" id="GO:0102009">
    <property type="term" value="F:proline dipeptidase activity"/>
    <property type="evidence" value="ECO:0007669"/>
    <property type="project" value="UniProtKB-EC"/>
</dbReference>
<dbReference type="Pfam" id="PF00557">
    <property type="entry name" value="Peptidase_M24"/>
    <property type="match status" value="1"/>
</dbReference>
<dbReference type="InterPro" id="IPR000994">
    <property type="entry name" value="Pept_M24"/>
</dbReference>
<evidence type="ECO:0000313" key="11">
    <source>
        <dbReference type="EMBL" id="KAF7785457.1"/>
    </source>
</evidence>
<dbReference type="GO" id="GO:0006508">
    <property type="term" value="P:proteolysis"/>
    <property type="evidence" value="ECO:0007669"/>
    <property type="project" value="UniProtKB-KW"/>
</dbReference>
<feature type="binding site" evidence="7">
    <location>
        <position position="352"/>
    </location>
    <ligand>
        <name>Mn(2+)</name>
        <dbReference type="ChEBI" id="CHEBI:29035"/>
        <label>1</label>
    </ligand>
</feature>
<evidence type="ECO:0000313" key="10">
    <source>
        <dbReference type="EMBL" id="KAF7785455.1"/>
    </source>
</evidence>
<sequence length="456" mass="52260">MLDSVTSELNKMGTPMEQLANLYAEHIATLQQRTKTIIERENLDGLVIHSGQAKRQFLDDMYYPFKVNPQFKAWLPVIDNPHCWLVVNGTDKPKLIFYRPVDFWHKVPDEPNDYWADYFDIQLLIQPDQVEQYLPYDKANLAYIGEYLEVAQALGFTQVNPEPVMNYLHFHRAYKTHYELTCLREANRLAVLGHKAARDAFYAKESEYGIQQAYLQATEHMENDTPYGNIVALNENCAILHYTHFERRAPQQHLSFLIDAGANFNGYASDITRTYDFARQGEFSDLIQVMNTHQIELGQGLQPGKLYGELHLDCHKRIAQVLVDFDLVRGLSVDGILAQGITSTFFPHGLGHHLGLQVHDMGGFMADELGTHQAPPEGHPFLRCTRKIEAGQVFTIEPGLYFIDSLLGDLAQTDNKQYINWDKVDAFKPYGGIRIEDNIIVHDDRLENMTRDLALD</sequence>
<organism evidence="11 12">
    <name type="scientific">Pseudoalteromonas rubra</name>
    <dbReference type="NCBI Taxonomy" id="43658"/>
    <lineage>
        <taxon>Bacteria</taxon>
        <taxon>Pseudomonadati</taxon>
        <taxon>Pseudomonadota</taxon>
        <taxon>Gammaproteobacteria</taxon>
        <taxon>Alteromonadales</taxon>
        <taxon>Pseudoalteromonadaceae</taxon>
        <taxon>Pseudoalteromonas</taxon>
    </lineage>
</organism>
<gene>
    <name evidence="7 11" type="primary">pepQ</name>
    <name evidence="10" type="ORF">PRUB_a4112</name>
    <name evidence="11" type="ORF">PRUB_a4115</name>
</gene>
<evidence type="ECO:0000256" key="3">
    <source>
        <dbReference type="ARBA" id="ARBA00022801"/>
    </source>
</evidence>
<dbReference type="Gene3D" id="3.40.350.10">
    <property type="entry name" value="Creatinase/prolidase N-terminal domain"/>
    <property type="match status" value="1"/>
</dbReference>
<dbReference type="AlphaFoldDB" id="A0A8T0C3X3"/>
<dbReference type="GO" id="GO:0004177">
    <property type="term" value="F:aminopeptidase activity"/>
    <property type="evidence" value="ECO:0007669"/>
    <property type="project" value="TreeGrafter"/>
</dbReference>
<dbReference type="EMBL" id="AHCD03000036">
    <property type="protein sequence ID" value="KAF7785457.1"/>
    <property type="molecule type" value="Genomic_DNA"/>
</dbReference>
<evidence type="ECO:0000256" key="5">
    <source>
        <dbReference type="ARBA" id="ARBA00023049"/>
    </source>
</evidence>
<dbReference type="CDD" id="cd01087">
    <property type="entry name" value="Prolidase"/>
    <property type="match status" value="1"/>
</dbReference>
<dbReference type="SUPFAM" id="SSF55920">
    <property type="entry name" value="Creatinase/aminopeptidase"/>
    <property type="match status" value="1"/>
</dbReference>
<keyword evidence="3 7" id="KW-0378">Hydrolase</keyword>
<dbReference type="Gene3D" id="3.90.230.10">
    <property type="entry name" value="Creatinase/methionine aminopeptidase superfamily"/>
    <property type="match status" value="1"/>
</dbReference>
<dbReference type="GO" id="GO:0046872">
    <property type="term" value="F:metal ion binding"/>
    <property type="evidence" value="ECO:0007669"/>
    <property type="project" value="UniProtKB-KW"/>
</dbReference>
<comment type="similarity">
    <text evidence="7">Belongs to the peptidase M24B family. Bacterial-type prolidase subfamily.</text>
</comment>
<dbReference type="NCBIfam" id="NF010133">
    <property type="entry name" value="PRK13607.1"/>
    <property type="match status" value="1"/>
</dbReference>
<evidence type="ECO:0000313" key="12">
    <source>
        <dbReference type="Proteomes" id="UP000016480"/>
    </source>
</evidence>
<keyword evidence="4 7" id="KW-0224">Dipeptidase</keyword>
<evidence type="ECO:0000259" key="8">
    <source>
        <dbReference type="Pfam" id="PF00557"/>
    </source>
</evidence>
<protein>
    <recommendedName>
        <fullName evidence="7">Xaa-Pro dipeptidase</fullName>
        <shortName evidence="7">X-Pro dipeptidase</shortName>
        <ecNumber evidence="7">3.4.13.9</ecNumber>
    </recommendedName>
    <alternativeName>
        <fullName evidence="7">Imidodipeptidase</fullName>
    </alternativeName>
    <alternativeName>
        <fullName evidence="7">Proline dipeptidase</fullName>
        <shortName evidence="7">Prolidase</shortName>
    </alternativeName>
</protein>
<dbReference type="GO" id="GO:0008235">
    <property type="term" value="F:metalloexopeptidase activity"/>
    <property type="evidence" value="ECO:0007669"/>
    <property type="project" value="UniProtKB-UniRule"/>
</dbReference>
<dbReference type="InterPro" id="IPR036005">
    <property type="entry name" value="Creatinase/aminopeptidase-like"/>
</dbReference>
<evidence type="ECO:0000256" key="1">
    <source>
        <dbReference type="ARBA" id="ARBA00022670"/>
    </source>
</evidence>
<dbReference type="EC" id="3.4.13.9" evidence="7"/>
<dbReference type="InterPro" id="IPR022846">
    <property type="entry name" value="X_Pro_dipept"/>
</dbReference>
<dbReference type="Proteomes" id="UP000016480">
    <property type="component" value="Unassembled WGS sequence"/>
</dbReference>
<feature type="binding site" evidence="7">
    <location>
        <position position="259"/>
    </location>
    <ligand>
        <name>Mn(2+)</name>
        <dbReference type="ChEBI" id="CHEBI:29035"/>
        <label>2</label>
    </ligand>
</feature>
<feature type="binding site" evidence="7">
    <location>
        <position position="436"/>
    </location>
    <ligand>
        <name>Mn(2+)</name>
        <dbReference type="ChEBI" id="CHEBI:29035"/>
        <label>1</label>
    </ligand>
</feature>
<evidence type="ECO:0000259" key="9">
    <source>
        <dbReference type="Pfam" id="PF21216"/>
    </source>
</evidence>
<keyword evidence="1 7" id="KW-0645">Protease</keyword>
<reference evidence="11 12" key="1">
    <citation type="journal article" date="2012" name="J. Bacteriol.">
        <title>Genome sequence of the cycloprodigiosin-producing bacterial strain Pseudoalteromonas rubra ATCC 29570(T).</title>
        <authorList>
            <person name="Xie B.B."/>
            <person name="Shu Y.L."/>
            <person name="Qin Q.L."/>
            <person name="Rong J.C."/>
            <person name="Zhang X.Y."/>
            <person name="Chen X.L."/>
            <person name="Zhou B.C."/>
            <person name="Zhang Y.Z."/>
        </authorList>
    </citation>
    <scope>NUCLEOTIDE SEQUENCE [LARGE SCALE GENOMIC DNA]</scope>
    <source>
        <strain evidence="11 12">DSM 6842</strain>
    </source>
</reference>
<dbReference type="InterPro" id="IPR029149">
    <property type="entry name" value="Creatin/AminoP/Spt16_N"/>
</dbReference>
<evidence type="ECO:0000256" key="4">
    <source>
        <dbReference type="ARBA" id="ARBA00022997"/>
    </source>
</evidence>
<comment type="catalytic activity">
    <reaction evidence="7">
        <text>Xaa-L-Pro dipeptide + H2O = an L-alpha-amino acid + L-proline</text>
        <dbReference type="Rhea" id="RHEA:76407"/>
        <dbReference type="ChEBI" id="CHEBI:15377"/>
        <dbReference type="ChEBI" id="CHEBI:59869"/>
        <dbReference type="ChEBI" id="CHEBI:60039"/>
        <dbReference type="ChEBI" id="CHEBI:195196"/>
        <dbReference type="EC" id="3.4.13.9"/>
    </reaction>
</comment>
<comment type="function">
    <text evidence="7">Splits dipeptides with a prolyl residue in the C-terminal position.</text>
</comment>
<dbReference type="InterPro" id="IPR052433">
    <property type="entry name" value="X-Pro_dipept-like"/>
</dbReference>
<feature type="binding site" evidence="7">
    <location>
        <position position="270"/>
    </location>
    <ligand>
        <name>Mn(2+)</name>
        <dbReference type="ChEBI" id="CHEBI:29035"/>
        <label>1</label>
    </ligand>
</feature>
<keyword evidence="6 7" id="KW-0464">Manganese</keyword>
<reference evidence="11" key="2">
    <citation type="submission" date="2015-06" db="EMBL/GenBank/DDBJ databases">
        <title>Genome sequence of Pseudoalteromonas rubra.</title>
        <authorList>
            <person name="Xie B.-B."/>
            <person name="Rong J.-C."/>
            <person name="Qin Q.-L."/>
            <person name="Zhang Y.-Z."/>
        </authorList>
    </citation>
    <scope>NUCLEOTIDE SEQUENCE</scope>
    <source>
        <strain evidence="11">DSM 6842</strain>
    </source>
</reference>
<dbReference type="HAMAP" id="MF_01279">
    <property type="entry name" value="X_Pro_dipeptid"/>
    <property type="match status" value="1"/>
</dbReference>
<dbReference type="EMBL" id="AHCD03000036">
    <property type="protein sequence ID" value="KAF7785455.1"/>
    <property type="molecule type" value="Genomic_DNA"/>
</dbReference>
<proteinExistence type="inferred from homology"/>
<keyword evidence="2 7" id="KW-0479">Metal-binding</keyword>
<feature type="binding site" evidence="7">
    <location>
        <position position="270"/>
    </location>
    <ligand>
        <name>Mn(2+)</name>
        <dbReference type="ChEBI" id="CHEBI:29035"/>
        <label>2</label>
    </ligand>
</feature>
<evidence type="ECO:0000256" key="6">
    <source>
        <dbReference type="ARBA" id="ARBA00023211"/>
    </source>
</evidence>
<feature type="binding site" evidence="7">
    <location>
        <position position="436"/>
    </location>
    <ligand>
        <name>Mn(2+)</name>
        <dbReference type="ChEBI" id="CHEBI:29035"/>
        <label>2</label>
    </ligand>
</feature>
<dbReference type="GO" id="GO:0016795">
    <property type="term" value="F:phosphoric triester hydrolase activity"/>
    <property type="evidence" value="ECO:0007669"/>
    <property type="project" value="InterPro"/>
</dbReference>
<name>A0A8T0C3X3_9GAMM</name>
<dbReference type="PANTHER" id="PTHR43226">
    <property type="entry name" value="XAA-PRO AMINOPEPTIDASE 3"/>
    <property type="match status" value="1"/>
</dbReference>
<dbReference type="GO" id="GO:0005829">
    <property type="term" value="C:cytosol"/>
    <property type="evidence" value="ECO:0007669"/>
    <property type="project" value="TreeGrafter"/>
</dbReference>
<comment type="caution">
    <text evidence="11">The sequence shown here is derived from an EMBL/GenBank/DDBJ whole genome shotgun (WGS) entry which is preliminary data.</text>
</comment>
<evidence type="ECO:0000256" key="2">
    <source>
        <dbReference type="ARBA" id="ARBA00022723"/>
    </source>
</evidence>
<accession>A0A8T0C3X3</accession>
<dbReference type="PANTHER" id="PTHR43226:SF8">
    <property type="entry name" value="XAA-PRO DIPEPTIDASE"/>
    <property type="match status" value="1"/>
</dbReference>
<feature type="domain" description="Peptidase M24" evidence="8">
    <location>
        <begin position="182"/>
        <end position="442"/>
    </location>
</feature>
<feature type="domain" description="Xaa-Pro dipeptidase N-terminal" evidence="9">
    <location>
        <begin position="22"/>
        <end position="170"/>
    </location>
</feature>
<comment type="cofactor">
    <cofactor evidence="7">
        <name>Mn(2+)</name>
        <dbReference type="ChEBI" id="CHEBI:29035"/>
    </cofactor>
    <text evidence="7">Binds 2 manganese ions per subunit.</text>
</comment>
<dbReference type="PROSITE" id="PS00491">
    <property type="entry name" value="PROLINE_PEPTIDASE"/>
    <property type="match status" value="1"/>
</dbReference>
<evidence type="ECO:0000256" key="7">
    <source>
        <dbReference type="HAMAP-Rule" id="MF_01279"/>
    </source>
</evidence>
<feature type="binding site" evidence="7">
    <location>
        <position position="397"/>
    </location>
    <ligand>
        <name>Mn(2+)</name>
        <dbReference type="ChEBI" id="CHEBI:29035"/>
        <label>1</label>
    </ligand>
</feature>
<dbReference type="InterPro" id="IPR001131">
    <property type="entry name" value="Peptidase_M24B_aminopep-P_CS"/>
</dbReference>
<dbReference type="Pfam" id="PF21216">
    <property type="entry name" value="PepQ_N"/>
    <property type="match status" value="1"/>
</dbReference>
<dbReference type="InterPro" id="IPR048819">
    <property type="entry name" value="PepQ_N"/>
</dbReference>
<keyword evidence="5 7" id="KW-0482">Metalloprotease</keyword>